<evidence type="ECO:0000256" key="2">
    <source>
        <dbReference type="ARBA" id="ARBA00022617"/>
    </source>
</evidence>
<comment type="similarity">
    <text evidence="1">Belongs to the cytochrome P450 family.</text>
</comment>
<dbReference type="GO" id="GO:0004497">
    <property type="term" value="F:monooxygenase activity"/>
    <property type="evidence" value="ECO:0007669"/>
    <property type="project" value="InterPro"/>
</dbReference>
<dbReference type="SUPFAM" id="SSF48264">
    <property type="entry name" value="Cytochrome P450"/>
    <property type="match status" value="1"/>
</dbReference>
<evidence type="ECO:0000256" key="3">
    <source>
        <dbReference type="ARBA" id="ARBA00022723"/>
    </source>
</evidence>
<accession>D8S789</accession>
<evidence type="ECO:0000256" key="5">
    <source>
        <dbReference type="ARBA" id="ARBA00023004"/>
    </source>
</evidence>
<dbReference type="PANTHER" id="PTHR47944:SF4">
    <property type="entry name" value="OS09G0441700 PROTEIN"/>
    <property type="match status" value="1"/>
</dbReference>
<dbReference type="GO" id="GO:0020037">
    <property type="term" value="F:heme binding"/>
    <property type="evidence" value="ECO:0007669"/>
    <property type="project" value="InterPro"/>
</dbReference>
<name>D8S789_SELML</name>
<keyword evidence="7" id="KW-1185">Reference proteome</keyword>
<keyword evidence="4" id="KW-0560">Oxidoreductase</keyword>
<keyword evidence="2" id="KW-0349">Heme</keyword>
<dbReference type="HOGENOM" id="CLU_1680941_0_0_1"/>
<dbReference type="InterPro" id="IPR001128">
    <property type="entry name" value="Cyt_P450"/>
</dbReference>
<dbReference type="KEGG" id="smo:SELMODRAFT_418925"/>
<dbReference type="Pfam" id="PF00067">
    <property type="entry name" value="p450"/>
    <property type="match status" value="1"/>
</dbReference>
<evidence type="ECO:0000256" key="1">
    <source>
        <dbReference type="ARBA" id="ARBA00010617"/>
    </source>
</evidence>
<organism evidence="7">
    <name type="scientific">Selaginella moellendorffii</name>
    <name type="common">Spikemoss</name>
    <dbReference type="NCBI Taxonomy" id="88036"/>
    <lineage>
        <taxon>Eukaryota</taxon>
        <taxon>Viridiplantae</taxon>
        <taxon>Streptophyta</taxon>
        <taxon>Embryophyta</taxon>
        <taxon>Tracheophyta</taxon>
        <taxon>Lycopodiopsida</taxon>
        <taxon>Selaginellales</taxon>
        <taxon>Selaginellaceae</taxon>
        <taxon>Selaginella</taxon>
    </lineage>
</organism>
<reference evidence="6 7" key="1">
    <citation type="journal article" date="2011" name="Science">
        <title>The Selaginella genome identifies genetic changes associated with the evolution of vascular plants.</title>
        <authorList>
            <person name="Banks J.A."/>
            <person name="Nishiyama T."/>
            <person name="Hasebe M."/>
            <person name="Bowman J.L."/>
            <person name="Gribskov M."/>
            <person name="dePamphilis C."/>
            <person name="Albert V.A."/>
            <person name="Aono N."/>
            <person name="Aoyama T."/>
            <person name="Ambrose B.A."/>
            <person name="Ashton N.W."/>
            <person name="Axtell M.J."/>
            <person name="Barker E."/>
            <person name="Barker M.S."/>
            <person name="Bennetzen J.L."/>
            <person name="Bonawitz N.D."/>
            <person name="Chapple C."/>
            <person name="Cheng C."/>
            <person name="Correa L.G."/>
            <person name="Dacre M."/>
            <person name="DeBarry J."/>
            <person name="Dreyer I."/>
            <person name="Elias M."/>
            <person name="Engstrom E.M."/>
            <person name="Estelle M."/>
            <person name="Feng L."/>
            <person name="Finet C."/>
            <person name="Floyd S.K."/>
            <person name="Frommer W.B."/>
            <person name="Fujita T."/>
            <person name="Gramzow L."/>
            <person name="Gutensohn M."/>
            <person name="Harholt J."/>
            <person name="Hattori M."/>
            <person name="Heyl A."/>
            <person name="Hirai T."/>
            <person name="Hiwatashi Y."/>
            <person name="Ishikawa M."/>
            <person name="Iwata M."/>
            <person name="Karol K.G."/>
            <person name="Koehler B."/>
            <person name="Kolukisaoglu U."/>
            <person name="Kubo M."/>
            <person name="Kurata T."/>
            <person name="Lalonde S."/>
            <person name="Li K."/>
            <person name="Li Y."/>
            <person name="Litt A."/>
            <person name="Lyons E."/>
            <person name="Manning G."/>
            <person name="Maruyama T."/>
            <person name="Michael T.P."/>
            <person name="Mikami K."/>
            <person name="Miyazaki S."/>
            <person name="Morinaga S."/>
            <person name="Murata T."/>
            <person name="Mueller-Roeber B."/>
            <person name="Nelson D.R."/>
            <person name="Obara M."/>
            <person name="Oguri Y."/>
            <person name="Olmstead R.G."/>
            <person name="Onodera N."/>
            <person name="Petersen B.L."/>
            <person name="Pils B."/>
            <person name="Prigge M."/>
            <person name="Rensing S.A."/>
            <person name="Riano-Pachon D.M."/>
            <person name="Roberts A.W."/>
            <person name="Sato Y."/>
            <person name="Scheller H.V."/>
            <person name="Schulz B."/>
            <person name="Schulz C."/>
            <person name="Shakirov E.V."/>
            <person name="Shibagaki N."/>
            <person name="Shinohara N."/>
            <person name="Shippen D.E."/>
            <person name="Soerensen I."/>
            <person name="Sotooka R."/>
            <person name="Sugimoto N."/>
            <person name="Sugita M."/>
            <person name="Sumikawa N."/>
            <person name="Tanurdzic M."/>
            <person name="Theissen G."/>
            <person name="Ulvskov P."/>
            <person name="Wakazuki S."/>
            <person name="Weng J.K."/>
            <person name="Willats W.W."/>
            <person name="Wipf D."/>
            <person name="Wolf P.G."/>
            <person name="Yang L."/>
            <person name="Zimmer A.D."/>
            <person name="Zhu Q."/>
            <person name="Mitros T."/>
            <person name="Hellsten U."/>
            <person name="Loque D."/>
            <person name="Otillar R."/>
            <person name="Salamov A."/>
            <person name="Schmutz J."/>
            <person name="Shapiro H."/>
            <person name="Lindquist E."/>
            <person name="Lucas S."/>
            <person name="Rokhsar D."/>
            <person name="Grigoriev I.V."/>
        </authorList>
    </citation>
    <scope>NUCLEOTIDE SEQUENCE [LARGE SCALE GENOMIC DNA]</scope>
</reference>
<dbReference type="GO" id="GO:0005506">
    <property type="term" value="F:iron ion binding"/>
    <property type="evidence" value="ECO:0007669"/>
    <property type="project" value="InterPro"/>
</dbReference>
<gene>
    <name evidence="6" type="primary">CYP797C3</name>
    <name evidence="6" type="ORF">SELMODRAFT_418925</name>
</gene>
<dbReference type="eggNOG" id="KOG0156">
    <property type="taxonomic scope" value="Eukaryota"/>
</dbReference>
<dbReference type="Gramene" id="EFJ19565">
    <property type="protein sequence ID" value="EFJ19565"/>
    <property type="gene ID" value="SELMODRAFT_418925"/>
</dbReference>
<proteinExistence type="inferred from homology"/>
<dbReference type="GO" id="GO:0016705">
    <property type="term" value="F:oxidoreductase activity, acting on paired donors, with incorporation or reduction of molecular oxygen"/>
    <property type="evidence" value="ECO:0007669"/>
    <property type="project" value="InterPro"/>
</dbReference>
<dbReference type="EMBL" id="GL377605">
    <property type="protein sequence ID" value="EFJ19565.1"/>
    <property type="molecule type" value="Genomic_DNA"/>
</dbReference>
<evidence type="ECO:0000256" key="4">
    <source>
        <dbReference type="ARBA" id="ARBA00023002"/>
    </source>
</evidence>
<dbReference type="InterPro" id="IPR036396">
    <property type="entry name" value="Cyt_P450_sf"/>
</dbReference>
<protein>
    <submittedName>
        <fullName evidence="6">Uncharacterized protein CYP797C3</fullName>
    </submittedName>
</protein>
<dbReference type="InParanoid" id="D8S789"/>
<dbReference type="AlphaFoldDB" id="D8S789"/>
<dbReference type="PANTHER" id="PTHR47944">
    <property type="entry name" value="CYTOCHROME P450 98A9"/>
    <property type="match status" value="1"/>
</dbReference>
<keyword evidence="5" id="KW-0408">Iron</keyword>
<evidence type="ECO:0000313" key="6">
    <source>
        <dbReference type="EMBL" id="EFJ19565.1"/>
    </source>
</evidence>
<evidence type="ECO:0000313" key="7">
    <source>
        <dbReference type="Proteomes" id="UP000001514"/>
    </source>
</evidence>
<dbReference type="Gene3D" id="1.10.630.10">
    <property type="entry name" value="Cytochrome P450"/>
    <property type="match status" value="1"/>
</dbReference>
<dbReference type="Proteomes" id="UP000001514">
    <property type="component" value="Unassembled WGS sequence"/>
</dbReference>
<keyword evidence="3" id="KW-0479">Metal-binding</keyword>
<sequence>MSRRFFGDASKGDADSIKFRRSIHQSLSLAIKFHITEFVPAYLRGFLEWLDPSIPHFKKLHEIQDRFLQKVLEEHKESRRGTKDFMDIMLENFKEEGSGGENVVKAVITDLILASDSTGVATEWAMAQLLHNPSVMEKAQIELNLVGKVYTLEDTFETALLLKTPLEVTLTIA</sequence>